<reference evidence="1" key="1">
    <citation type="submission" date="2018-05" db="EMBL/GenBank/DDBJ databases">
        <authorList>
            <person name="Lanie J.A."/>
            <person name="Ng W.-L."/>
            <person name="Kazmierczak K.M."/>
            <person name="Andrzejewski T.M."/>
            <person name="Davidsen T.M."/>
            <person name="Wayne K.J."/>
            <person name="Tettelin H."/>
            <person name="Glass J.I."/>
            <person name="Rusch D."/>
            <person name="Podicherti R."/>
            <person name="Tsui H.-C.T."/>
            <person name="Winkler M.E."/>
        </authorList>
    </citation>
    <scope>NUCLEOTIDE SEQUENCE</scope>
</reference>
<evidence type="ECO:0000313" key="1">
    <source>
        <dbReference type="EMBL" id="SVB44444.1"/>
    </source>
</evidence>
<protein>
    <submittedName>
        <fullName evidence="1">Uncharacterized protein</fullName>
    </submittedName>
</protein>
<name>A0A382E2U2_9ZZZZ</name>
<organism evidence="1">
    <name type="scientific">marine metagenome</name>
    <dbReference type="NCBI Taxonomy" id="408172"/>
    <lineage>
        <taxon>unclassified sequences</taxon>
        <taxon>metagenomes</taxon>
        <taxon>ecological metagenomes</taxon>
    </lineage>
</organism>
<dbReference type="EMBL" id="UINC01042173">
    <property type="protein sequence ID" value="SVB44444.1"/>
    <property type="molecule type" value="Genomic_DNA"/>
</dbReference>
<gene>
    <name evidence="1" type="ORF">METZ01_LOCUS197298</name>
</gene>
<dbReference type="AlphaFoldDB" id="A0A382E2U2"/>
<accession>A0A382E2U2</accession>
<proteinExistence type="predicted"/>
<sequence length="31" mass="3690">MAHIVLFSVINQSERQLLRLKEIYVIRGFSE</sequence>